<gene>
    <name evidence="2" type="ORF">YALI1_C12441g</name>
</gene>
<sequence length="165" mass="18504">MSSETCTPTNPSNLGWSSSDTLSSRIQTRTTGRFNFHARKLFIFSLFDKRATDSSFRHSCGIRGRGNQYKPGHPASRPPFLTLFAGSKEGGKQKTESRVHAGSVTYCTDVSGMCGEVVRLLKFPTEDPYSRRVLLLRCCLKCEYDPVKLRTYMYHLCLPGSLPPL</sequence>
<organism evidence="2 3">
    <name type="scientific">Yarrowia lipolytica</name>
    <name type="common">Candida lipolytica</name>
    <dbReference type="NCBI Taxonomy" id="4952"/>
    <lineage>
        <taxon>Eukaryota</taxon>
        <taxon>Fungi</taxon>
        <taxon>Dikarya</taxon>
        <taxon>Ascomycota</taxon>
        <taxon>Saccharomycotina</taxon>
        <taxon>Dipodascomycetes</taxon>
        <taxon>Dipodascales</taxon>
        <taxon>Dipodascales incertae sedis</taxon>
        <taxon>Yarrowia</taxon>
    </lineage>
</organism>
<protein>
    <submittedName>
        <fullName evidence="2">Uncharacterized protein</fullName>
    </submittedName>
</protein>
<evidence type="ECO:0000256" key="1">
    <source>
        <dbReference type="SAM" id="MobiDB-lite"/>
    </source>
</evidence>
<dbReference type="Proteomes" id="UP000182444">
    <property type="component" value="Chromosome 1C"/>
</dbReference>
<name>A0A1D8NA97_YARLL</name>
<accession>A0A1D8NA97</accession>
<reference evidence="2 3" key="1">
    <citation type="journal article" date="2016" name="PLoS ONE">
        <title>Sequence Assembly of Yarrowia lipolytica Strain W29/CLIB89 Shows Transposable Element Diversity.</title>
        <authorList>
            <person name="Magnan C."/>
            <person name="Yu J."/>
            <person name="Chang I."/>
            <person name="Jahn E."/>
            <person name="Kanomata Y."/>
            <person name="Wu J."/>
            <person name="Zeller M."/>
            <person name="Oakes M."/>
            <person name="Baldi P."/>
            <person name="Sandmeyer S."/>
        </authorList>
    </citation>
    <scope>NUCLEOTIDE SEQUENCE [LARGE SCALE GENOMIC DNA]</scope>
    <source>
        <strain evidence="3">CLIB89(W29)</strain>
    </source>
</reference>
<dbReference type="AlphaFoldDB" id="A0A1D8NA97"/>
<dbReference type="GeneID" id="94582895"/>
<feature type="region of interest" description="Disordered" evidence="1">
    <location>
        <begin position="1"/>
        <end position="21"/>
    </location>
</feature>
<dbReference type="RefSeq" id="XP_068138358.1">
    <property type="nucleotide sequence ID" value="XM_068282257.1"/>
</dbReference>
<evidence type="ECO:0000313" key="2">
    <source>
        <dbReference type="EMBL" id="AOW02558.1"/>
    </source>
</evidence>
<evidence type="ECO:0000313" key="3">
    <source>
        <dbReference type="Proteomes" id="UP000182444"/>
    </source>
</evidence>
<dbReference type="VEuPathDB" id="FungiDB:YALI1_C12441g"/>
<dbReference type="EMBL" id="CP017555">
    <property type="protein sequence ID" value="AOW02558.1"/>
    <property type="molecule type" value="Genomic_DNA"/>
</dbReference>
<proteinExistence type="predicted"/>